<protein>
    <submittedName>
        <fullName evidence="1">Uncharacterized protein</fullName>
    </submittedName>
</protein>
<name>A0ABY7IYI9_STRNI</name>
<gene>
    <name evidence="1" type="ORF">STRNI_001119</name>
</gene>
<dbReference type="EMBL" id="CP114203">
    <property type="protein sequence ID" value="WAU03022.1"/>
    <property type="molecule type" value="Genomic_DNA"/>
</dbReference>
<sequence length="44" mass="4425">MRSALLPGLPGLPEWHLPHLLGVGGGELIELLVLADSGAASGLP</sequence>
<evidence type="ECO:0000313" key="1">
    <source>
        <dbReference type="EMBL" id="WAU03022.1"/>
    </source>
</evidence>
<accession>A0ABY7IYI9</accession>
<dbReference type="GeneID" id="301330315"/>
<dbReference type="RefSeq" id="WP_018088621.1">
    <property type="nucleotide sequence ID" value="NZ_CP114203.1"/>
</dbReference>
<proteinExistence type="predicted"/>
<organism evidence="1 2">
    <name type="scientific">Streptomyces nigrescens</name>
    <dbReference type="NCBI Taxonomy" id="1920"/>
    <lineage>
        <taxon>Bacteria</taxon>
        <taxon>Bacillati</taxon>
        <taxon>Actinomycetota</taxon>
        <taxon>Actinomycetes</taxon>
        <taxon>Kitasatosporales</taxon>
        <taxon>Streptomycetaceae</taxon>
        <taxon>Streptomyces</taxon>
    </lineage>
</organism>
<dbReference type="Proteomes" id="UP001210169">
    <property type="component" value="Chromosome"/>
</dbReference>
<reference evidence="1 2" key="1">
    <citation type="submission" date="2022-12" db="EMBL/GenBank/DDBJ databases">
        <authorList>
            <person name="Ruckert C."/>
            <person name="Busche T."/>
            <person name="Kalinowski J."/>
            <person name="Wittmann C."/>
        </authorList>
    </citation>
    <scope>NUCLEOTIDE SEQUENCE [LARGE SCALE GENOMIC DNA]</scope>
    <source>
        <strain evidence="1 2">DSM 40276</strain>
    </source>
</reference>
<evidence type="ECO:0000313" key="2">
    <source>
        <dbReference type="Proteomes" id="UP001210169"/>
    </source>
</evidence>
<keyword evidence="2" id="KW-1185">Reference proteome</keyword>